<evidence type="ECO:0000256" key="5">
    <source>
        <dbReference type="ARBA" id="ARBA00023237"/>
    </source>
</evidence>
<feature type="domain" description="SusD-like N-terminal" evidence="7">
    <location>
        <begin position="82"/>
        <end position="226"/>
    </location>
</feature>
<dbReference type="Gene3D" id="1.25.40.390">
    <property type="match status" value="1"/>
</dbReference>
<evidence type="ECO:0000256" key="4">
    <source>
        <dbReference type="ARBA" id="ARBA00023136"/>
    </source>
</evidence>
<keyword evidence="3" id="KW-0732">Signal</keyword>
<protein>
    <submittedName>
        <fullName evidence="8">RagB/SusD family nutrient uptake outer membrane protein</fullName>
    </submittedName>
</protein>
<accession>A0A6N8L3E6</accession>
<evidence type="ECO:0000256" key="3">
    <source>
        <dbReference type="ARBA" id="ARBA00022729"/>
    </source>
</evidence>
<comment type="caution">
    <text evidence="8">The sequence shown here is derived from an EMBL/GenBank/DDBJ whole genome shotgun (WGS) entry which is preliminary data.</text>
</comment>
<dbReference type="SUPFAM" id="SSF48452">
    <property type="entry name" value="TPR-like"/>
    <property type="match status" value="1"/>
</dbReference>
<evidence type="ECO:0000313" key="8">
    <source>
        <dbReference type="EMBL" id="MVZ62688.1"/>
    </source>
</evidence>
<evidence type="ECO:0000256" key="1">
    <source>
        <dbReference type="ARBA" id="ARBA00004442"/>
    </source>
</evidence>
<dbReference type="Pfam" id="PF07980">
    <property type="entry name" value="SusD_RagB"/>
    <property type="match status" value="1"/>
</dbReference>
<gene>
    <name evidence="8" type="ORF">GQF63_11690</name>
</gene>
<dbReference type="GO" id="GO:0009279">
    <property type="term" value="C:cell outer membrane"/>
    <property type="evidence" value="ECO:0007669"/>
    <property type="project" value="UniProtKB-SubCell"/>
</dbReference>
<organism evidence="8 9">
    <name type="scientific">Sphingobacterium humi</name>
    <dbReference type="NCBI Taxonomy" id="1796905"/>
    <lineage>
        <taxon>Bacteria</taxon>
        <taxon>Pseudomonadati</taxon>
        <taxon>Bacteroidota</taxon>
        <taxon>Sphingobacteriia</taxon>
        <taxon>Sphingobacteriales</taxon>
        <taxon>Sphingobacteriaceae</taxon>
        <taxon>Sphingobacterium</taxon>
    </lineage>
</organism>
<dbReference type="InterPro" id="IPR033985">
    <property type="entry name" value="SusD-like_N"/>
</dbReference>
<evidence type="ECO:0000259" key="6">
    <source>
        <dbReference type="Pfam" id="PF07980"/>
    </source>
</evidence>
<evidence type="ECO:0000256" key="2">
    <source>
        <dbReference type="ARBA" id="ARBA00006275"/>
    </source>
</evidence>
<dbReference type="AlphaFoldDB" id="A0A6N8L3E6"/>
<dbReference type="InterPro" id="IPR011990">
    <property type="entry name" value="TPR-like_helical_dom_sf"/>
</dbReference>
<dbReference type="Pfam" id="PF14322">
    <property type="entry name" value="SusD-like_3"/>
    <property type="match status" value="1"/>
</dbReference>
<keyword evidence="9" id="KW-1185">Reference proteome</keyword>
<dbReference type="EMBL" id="WSQA01000008">
    <property type="protein sequence ID" value="MVZ62688.1"/>
    <property type="molecule type" value="Genomic_DNA"/>
</dbReference>
<sequence>MLIKNIFKFAAIPMLFTLGSCDNFLDVVPKGVVIPQKLEDYEALLSAPLVVTRTANNSVYETDEIILPDAHRAGAGGYPGRHAVNAYDFLPEHYDVSENDEDWNIAYKAIYTYNSVIEGVAANTEADLNRKNRLKGEALVHRAFTYLTLVNQYAKHYSESASSDLGVPLPLKPDINALMSRSTVQEVYAQIEKDLLEGLPLLPDVATYSYRPSKGAAYGTLARMYLFQGKWEKAFDNADKALAINSFVYDYNTFAYADPNNRRGTLTGYPSVQKEKKHIVYNKYMTKVGAYDFQFLIAPEQYALYKAGDLRELFGTSPKGYTSALLPAPGVLEMNGAYDYNNGGITTQELVLVRAEAAARLGNVAKALADLNLLRSKRFTTASFVKLESTDKNEVLNWVLNERRIELAFLGHRLADIKRLTLEGRKFQIKRGDKTYEGNSPLLVYPIPAKNMSVNPNLVQNPR</sequence>
<dbReference type="OrthoDB" id="629561at2"/>
<keyword evidence="4" id="KW-0472">Membrane</keyword>
<dbReference type="PROSITE" id="PS51257">
    <property type="entry name" value="PROKAR_LIPOPROTEIN"/>
    <property type="match status" value="1"/>
</dbReference>
<comment type="subcellular location">
    <subcellularLocation>
        <location evidence="1">Cell outer membrane</location>
    </subcellularLocation>
</comment>
<dbReference type="RefSeq" id="WP_160369414.1">
    <property type="nucleotide sequence ID" value="NZ_WSQA01000008.1"/>
</dbReference>
<dbReference type="InterPro" id="IPR012944">
    <property type="entry name" value="SusD_RagB_dom"/>
</dbReference>
<evidence type="ECO:0000259" key="7">
    <source>
        <dbReference type="Pfam" id="PF14322"/>
    </source>
</evidence>
<reference evidence="8 9" key="1">
    <citation type="submission" date="2019-12" db="EMBL/GenBank/DDBJ databases">
        <authorList>
            <person name="Dong K."/>
        </authorList>
    </citation>
    <scope>NUCLEOTIDE SEQUENCE [LARGE SCALE GENOMIC DNA]</scope>
    <source>
        <strain evidence="8 9">JCM 31225</strain>
    </source>
</reference>
<proteinExistence type="inferred from homology"/>
<comment type="similarity">
    <text evidence="2">Belongs to the SusD family.</text>
</comment>
<name>A0A6N8L3E6_9SPHI</name>
<keyword evidence="5" id="KW-0998">Cell outer membrane</keyword>
<evidence type="ECO:0000313" key="9">
    <source>
        <dbReference type="Proteomes" id="UP000435036"/>
    </source>
</evidence>
<feature type="domain" description="RagB/SusD" evidence="6">
    <location>
        <begin position="349"/>
        <end position="462"/>
    </location>
</feature>
<dbReference type="Proteomes" id="UP000435036">
    <property type="component" value="Unassembled WGS sequence"/>
</dbReference>